<accession>A0A7W9FES0</accession>
<name>A0A7W9FES0_9CAUL</name>
<evidence type="ECO:0000313" key="1">
    <source>
        <dbReference type="EMBL" id="MBB5744644.1"/>
    </source>
</evidence>
<sequence>MAGPIHYEVFQRKTPPSPWTLLMATEDRKQAIDTAEDLLAEKRAVAVRVTKETLDTETMAFQSTTLLTRGVPEVSKKRSVERETLGPRCTGPSDLYTPLARETLGRVLEDWLARNGVTAFELLHRPDLVERLEASGVELQHALQKIAIPESQATGQATHELIRHYQRLSEQAMERVIKAGRANVFTELSSRPLADTARKIAGLPDRAFIMGGVVSGALKGIKGARARLDCLMDLADAAPADGPPRALVMVQIEQLLCELLAPRTNLADILGPGLDQGGSLAAVVRMVAPGEIEALVRHDPRFALAMPVVDGAAGRLGAHLGAGDYPILASSLARMVLRELMGPRRLRPSEASSEIDILRVLAMSLTATVGRLLTLEEVQNAFVERSRNIVTADFVSAFVAQCESVLCEAEQLARLCENVTGAANKRAAARWMSACVGSLRFETEMRASRQPPVEKLTVLANLQRAVRSCDLGESDETAICKAIGAVGGAIETEAKLIGQIARASVPIPRRLAMLLRLAAGETGPTGPVADRAKMEALKLFRAPEARAALHAEPQTVLAIKGLMQAAGLAA</sequence>
<gene>
    <name evidence="1" type="ORF">GGR13_000216</name>
</gene>
<dbReference type="Proteomes" id="UP000545037">
    <property type="component" value="Unassembled WGS sequence"/>
</dbReference>
<comment type="caution">
    <text evidence="1">The sequence shown here is derived from an EMBL/GenBank/DDBJ whole genome shotgun (WGS) entry which is preliminary data.</text>
</comment>
<reference evidence="1 2" key="1">
    <citation type="submission" date="2020-08" db="EMBL/GenBank/DDBJ databases">
        <title>Genomic Encyclopedia of Type Strains, Phase IV (KMG-IV): sequencing the most valuable type-strain genomes for metagenomic binning, comparative biology and taxonomic classification.</title>
        <authorList>
            <person name="Goeker M."/>
        </authorList>
    </citation>
    <scope>NUCLEOTIDE SEQUENCE [LARGE SCALE GENOMIC DNA]</scope>
    <source>
        <strain evidence="1 2">DSM 4737</strain>
    </source>
</reference>
<protein>
    <submittedName>
        <fullName evidence="1">Uncharacterized protein</fullName>
    </submittedName>
</protein>
<dbReference type="AlphaFoldDB" id="A0A7W9FES0"/>
<keyword evidence="2" id="KW-1185">Reference proteome</keyword>
<organism evidence="1 2">
    <name type="scientific">Brevundimonas variabilis</name>
    <dbReference type="NCBI Taxonomy" id="74312"/>
    <lineage>
        <taxon>Bacteria</taxon>
        <taxon>Pseudomonadati</taxon>
        <taxon>Pseudomonadota</taxon>
        <taxon>Alphaproteobacteria</taxon>
        <taxon>Caulobacterales</taxon>
        <taxon>Caulobacteraceae</taxon>
        <taxon>Brevundimonas</taxon>
    </lineage>
</organism>
<dbReference type="EMBL" id="JACHOR010000001">
    <property type="protein sequence ID" value="MBB5744644.1"/>
    <property type="molecule type" value="Genomic_DNA"/>
</dbReference>
<evidence type="ECO:0000313" key="2">
    <source>
        <dbReference type="Proteomes" id="UP000545037"/>
    </source>
</evidence>
<proteinExistence type="predicted"/>
<dbReference type="RefSeq" id="WP_183211622.1">
    <property type="nucleotide sequence ID" value="NZ_JACHOR010000001.1"/>
</dbReference>